<evidence type="ECO:0000313" key="3">
    <source>
        <dbReference type="Proteomes" id="UP001164374"/>
    </source>
</evidence>
<feature type="domain" description="AAA+ ATPase" evidence="1">
    <location>
        <begin position="28"/>
        <end position="329"/>
    </location>
</feature>
<dbReference type="Pfam" id="PF13304">
    <property type="entry name" value="AAA_21"/>
    <property type="match status" value="1"/>
</dbReference>
<accession>A0AAE3I7Y3</accession>
<dbReference type="InterPro" id="IPR003959">
    <property type="entry name" value="ATPase_AAA_core"/>
</dbReference>
<dbReference type="InterPro" id="IPR003593">
    <property type="entry name" value="AAA+_ATPase"/>
</dbReference>
<evidence type="ECO:0000259" key="1">
    <source>
        <dbReference type="SMART" id="SM00382"/>
    </source>
</evidence>
<organism evidence="2 3">
    <name type="scientific">Ralstonia mojiangensis</name>
    <dbReference type="NCBI Taxonomy" id="2953895"/>
    <lineage>
        <taxon>Bacteria</taxon>
        <taxon>Pseudomonadati</taxon>
        <taxon>Pseudomonadota</taxon>
        <taxon>Betaproteobacteria</taxon>
        <taxon>Burkholderiales</taxon>
        <taxon>Burkholderiaceae</taxon>
        <taxon>Ralstonia</taxon>
    </lineage>
</organism>
<sequence>MPKIKVTSLEFKSEHPFRKLKALKLPIAPRITLICGHNGVGKSTILGLLSSASGLTANNSPKSYFGKQFDASIADIIYIDHKAEVEAPKAAGKLSEPLIHYSVDGKALVKECSLTRRGTAPRARVVARSVPHKKFNDLEPPLGPDAKVPLPTIFLGMARMLPVGESPDSRIQNAVPDAWDPVDEDFMLAFVRKVIPGAGATAGAIAVNRIKLTSKLSTHPSYPYGTRSVSLGQDSLGAIVTALASFNKLKRIQGDQYPGGLLVIDELDAGFHPHAIGVLAEQLQRKAEDLELQIVATTHSPRLIEAIHPGRASGTKKALDDVIYLQNTHKPKFDPSLQISDVLRDMDLVPPKRQPTPEIKIYFEDDEAKEVFDIVVRPKALREIEAELGVKLKKMPLGVGCSSLAMLPSKDPYFYTVVLIVDADSARPKNAPANLVELPGGTDSKGGGLSPERTAISYVRSLVENQEAHEDAWGHPSLKGYSTDSLQMHLLEGVGETIDRKKAKEWWRKNREYLTQWCIYKHWAAENTGLIGTFEARLKEAAKAAKKARSRQEGLAKFGKA</sequence>
<proteinExistence type="predicted"/>
<dbReference type="PANTHER" id="PTHR43581:SF4">
    <property type="entry name" value="ATP_GTP PHOSPHATASE"/>
    <property type="match status" value="1"/>
</dbReference>
<dbReference type="InterPro" id="IPR027417">
    <property type="entry name" value="P-loop_NTPase"/>
</dbReference>
<dbReference type="InterPro" id="IPR051396">
    <property type="entry name" value="Bact_Antivir_Def_Nuclease"/>
</dbReference>
<dbReference type="RefSeq" id="WP_260801005.1">
    <property type="nucleotide sequence ID" value="NZ_JAOCQJ010000011.1"/>
</dbReference>
<protein>
    <submittedName>
        <fullName evidence="2">AAA family ATPase</fullName>
    </submittedName>
</protein>
<dbReference type="Proteomes" id="UP001164374">
    <property type="component" value="Unassembled WGS sequence"/>
</dbReference>
<dbReference type="AlphaFoldDB" id="A0AAE3I7Y3"/>
<dbReference type="GO" id="GO:0016887">
    <property type="term" value="F:ATP hydrolysis activity"/>
    <property type="evidence" value="ECO:0007669"/>
    <property type="project" value="InterPro"/>
</dbReference>
<comment type="caution">
    <text evidence="2">The sequence shown here is derived from an EMBL/GenBank/DDBJ whole genome shotgun (WGS) entry which is preliminary data.</text>
</comment>
<evidence type="ECO:0000313" key="2">
    <source>
        <dbReference type="EMBL" id="MCT7319329.1"/>
    </source>
</evidence>
<dbReference type="Gene3D" id="3.40.50.300">
    <property type="entry name" value="P-loop containing nucleotide triphosphate hydrolases"/>
    <property type="match status" value="2"/>
</dbReference>
<dbReference type="EMBL" id="JAOCQJ010000011">
    <property type="protein sequence ID" value="MCT7319329.1"/>
    <property type="molecule type" value="Genomic_DNA"/>
</dbReference>
<dbReference type="GO" id="GO:0005524">
    <property type="term" value="F:ATP binding"/>
    <property type="evidence" value="ECO:0007669"/>
    <property type="project" value="InterPro"/>
</dbReference>
<dbReference type="SMART" id="SM00382">
    <property type="entry name" value="AAA"/>
    <property type="match status" value="1"/>
</dbReference>
<dbReference type="SUPFAM" id="SSF52540">
    <property type="entry name" value="P-loop containing nucleoside triphosphate hydrolases"/>
    <property type="match status" value="1"/>
</dbReference>
<gene>
    <name evidence="2" type="ORF">N5I87_25195</name>
</gene>
<reference evidence="2" key="2">
    <citation type="submission" date="2023-02" db="EMBL/GenBank/DDBJ databases">
        <authorList>
            <person name="Lu C.-H."/>
        </authorList>
    </citation>
    <scope>NUCLEOTIDE SEQUENCE</scope>
    <source>
        <strain evidence="2">22TCCZM01-4</strain>
    </source>
</reference>
<reference evidence="2" key="1">
    <citation type="journal article" date="2023" name="Front. Microbiol.">
        <title>Ralstonia chuxiongensis sp. nov., Ralstonia mojiangensis sp. nov., and Ralstonia soli sp. nov., isolated from tobacco fields, are three novel species in the family Burkholderiaceae.</title>
        <authorList>
            <person name="Lu C.H."/>
            <person name="Zhang Y.Y."/>
            <person name="Jiang N."/>
            <person name="Chen W."/>
            <person name="Shao X."/>
            <person name="Zhao Z.M."/>
            <person name="Lu W.L."/>
            <person name="Hu X."/>
            <person name="Xi Y.X."/>
            <person name="Zou S.Y."/>
            <person name="Wei Q.J."/>
            <person name="Lin Z.L."/>
            <person name="Gong L."/>
            <person name="Gai X.T."/>
            <person name="Zhang L.Q."/>
            <person name="Li J.Y."/>
            <person name="Jin Y."/>
            <person name="Xia Z.Y."/>
        </authorList>
    </citation>
    <scope>NUCLEOTIDE SEQUENCE</scope>
    <source>
        <strain evidence="2">22TCCZM01-4</strain>
    </source>
</reference>
<name>A0AAE3I7Y3_9RALS</name>
<dbReference type="PANTHER" id="PTHR43581">
    <property type="entry name" value="ATP/GTP PHOSPHATASE"/>
    <property type="match status" value="1"/>
</dbReference>
<dbReference type="CDD" id="cd00267">
    <property type="entry name" value="ABC_ATPase"/>
    <property type="match status" value="1"/>
</dbReference>